<dbReference type="Pfam" id="PF01822">
    <property type="entry name" value="WSC"/>
    <property type="match status" value="1"/>
</dbReference>
<dbReference type="EMBL" id="ML120419">
    <property type="protein sequence ID" value="RPA95956.1"/>
    <property type="molecule type" value="Genomic_DNA"/>
</dbReference>
<evidence type="ECO:0000313" key="5">
    <source>
        <dbReference type="Proteomes" id="UP000276215"/>
    </source>
</evidence>
<protein>
    <recommendedName>
        <fullName evidence="3">WSC domain-containing protein</fullName>
    </recommendedName>
</protein>
<feature type="signal peptide" evidence="2">
    <location>
        <begin position="1"/>
        <end position="20"/>
    </location>
</feature>
<evidence type="ECO:0000313" key="4">
    <source>
        <dbReference type="EMBL" id="RPA95956.1"/>
    </source>
</evidence>
<reference evidence="4 5" key="1">
    <citation type="journal article" date="2018" name="Nat. Ecol. Evol.">
        <title>Pezizomycetes genomes reveal the molecular basis of ectomycorrhizal truffle lifestyle.</title>
        <authorList>
            <person name="Murat C."/>
            <person name="Payen T."/>
            <person name="Noel B."/>
            <person name="Kuo A."/>
            <person name="Morin E."/>
            <person name="Chen J."/>
            <person name="Kohler A."/>
            <person name="Krizsan K."/>
            <person name="Balestrini R."/>
            <person name="Da Silva C."/>
            <person name="Montanini B."/>
            <person name="Hainaut M."/>
            <person name="Levati E."/>
            <person name="Barry K.W."/>
            <person name="Belfiori B."/>
            <person name="Cichocki N."/>
            <person name="Clum A."/>
            <person name="Dockter R.B."/>
            <person name="Fauchery L."/>
            <person name="Guy J."/>
            <person name="Iotti M."/>
            <person name="Le Tacon F."/>
            <person name="Lindquist E.A."/>
            <person name="Lipzen A."/>
            <person name="Malagnac F."/>
            <person name="Mello A."/>
            <person name="Molinier V."/>
            <person name="Miyauchi S."/>
            <person name="Poulain J."/>
            <person name="Riccioni C."/>
            <person name="Rubini A."/>
            <person name="Sitrit Y."/>
            <person name="Splivallo R."/>
            <person name="Traeger S."/>
            <person name="Wang M."/>
            <person name="Zifcakova L."/>
            <person name="Wipf D."/>
            <person name="Zambonelli A."/>
            <person name="Paolocci F."/>
            <person name="Nowrousian M."/>
            <person name="Ottonello S."/>
            <person name="Baldrian P."/>
            <person name="Spatafora J.W."/>
            <person name="Henrissat B."/>
            <person name="Nagy L.G."/>
            <person name="Aury J.M."/>
            <person name="Wincker P."/>
            <person name="Grigoriev I.V."/>
            <person name="Bonfante P."/>
            <person name="Martin F.M."/>
        </authorList>
    </citation>
    <scope>NUCLEOTIDE SEQUENCE [LARGE SCALE GENOMIC DNA]</scope>
    <source>
        <strain evidence="4 5">120613-1</strain>
    </source>
</reference>
<feature type="compositionally biased region" description="Low complexity" evidence="1">
    <location>
        <begin position="181"/>
        <end position="190"/>
    </location>
</feature>
<dbReference type="AlphaFoldDB" id="A0A3N4JCF9"/>
<feature type="domain" description="WSC" evidence="3">
    <location>
        <begin position="23"/>
        <end position="115"/>
    </location>
</feature>
<dbReference type="Proteomes" id="UP000276215">
    <property type="component" value="Unassembled WGS sequence"/>
</dbReference>
<evidence type="ECO:0000259" key="3">
    <source>
        <dbReference type="PROSITE" id="PS51212"/>
    </source>
</evidence>
<feature type="compositionally biased region" description="Low complexity" evidence="1">
    <location>
        <begin position="158"/>
        <end position="173"/>
    </location>
</feature>
<dbReference type="OrthoDB" id="2019572at2759"/>
<keyword evidence="5" id="KW-1185">Reference proteome</keyword>
<dbReference type="PROSITE" id="PS51212">
    <property type="entry name" value="WSC"/>
    <property type="match status" value="1"/>
</dbReference>
<keyword evidence="2" id="KW-0732">Signal</keyword>
<proteinExistence type="predicted"/>
<feature type="chain" id="PRO_5018176150" description="WSC domain-containing protein" evidence="2">
    <location>
        <begin position="21"/>
        <end position="218"/>
    </location>
</feature>
<gene>
    <name evidence="4" type="ORF">L873DRAFT_1812035</name>
</gene>
<sequence>MKAFILAAAALHPFITSVAAQNDGRYVGCYKSSGSLTSEVTEAFNSRGSCREACIDAGNSTVEAMTKGTACYCGTSLPPADDKVEDSQCSFNCPGFASETCGNSAGDHFSVYLTGMDPSPPVDTANGTLTTAVGGNGTTATATDKLFTIQTSIPANATKSGVKSTATGTTTTTGGSGGSVSTGASTTSSTRAPNAGDSIQVGSGILVGAIMGVLAMVF</sequence>
<organism evidence="4 5">
    <name type="scientific">Choiromyces venosus 120613-1</name>
    <dbReference type="NCBI Taxonomy" id="1336337"/>
    <lineage>
        <taxon>Eukaryota</taxon>
        <taxon>Fungi</taxon>
        <taxon>Dikarya</taxon>
        <taxon>Ascomycota</taxon>
        <taxon>Pezizomycotina</taxon>
        <taxon>Pezizomycetes</taxon>
        <taxon>Pezizales</taxon>
        <taxon>Tuberaceae</taxon>
        <taxon>Choiromyces</taxon>
    </lineage>
</organism>
<dbReference type="InterPro" id="IPR002889">
    <property type="entry name" value="WSC_carb-bd"/>
</dbReference>
<accession>A0A3N4JCF9</accession>
<dbReference type="STRING" id="1336337.A0A3N4JCF9"/>
<dbReference type="SMART" id="SM00321">
    <property type="entry name" value="WSC"/>
    <property type="match status" value="1"/>
</dbReference>
<name>A0A3N4JCF9_9PEZI</name>
<evidence type="ECO:0000256" key="1">
    <source>
        <dbReference type="SAM" id="MobiDB-lite"/>
    </source>
</evidence>
<feature type="region of interest" description="Disordered" evidence="1">
    <location>
        <begin position="158"/>
        <end position="197"/>
    </location>
</feature>
<evidence type="ECO:0000256" key="2">
    <source>
        <dbReference type="SAM" id="SignalP"/>
    </source>
</evidence>